<name>A0A0C9YM74_9AGAR</name>
<dbReference type="GO" id="GO:0006396">
    <property type="term" value="P:RNA processing"/>
    <property type="evidence" value="ECO:0007669"/>
    <property type="project" value="InterPro"/>
</dbReference>
<dbReference type="PROSITE" id="PS50142">
    <property type="entry name" value="RNASE_3_2"/>
    <property type="match status" value="1"/>
</dbReference>
<dbReference type="Gene3D" id="3.30.160.20">
    <property type="match status" value="1"/>
</dbReference>
<dbReference type="InterPro" id="IPR000999">
    <property type="entry name" value="RNase_III_dom"/>
</dbReference>
<dbReference type="CDD" id="cd00593">
    <property type="entry name" value="RIBOc"/>
    <property type="match status" value="1"/>
</dbReference>
<dbReference type="GO" id="GO:0004525">
    <property type="term" value="F:ribonuclease III activity"/>
    <property type="evidence" value="ECO:0007669"/>
    <property type="project" value="InterPro"/>
</dbReference>
<evidence type="ECO:0000256" key="8">
    <source>
        <dbReference type="PROSITE-ProRule" id="PRU00266"/>
    </source>
</evidence>
<dbReference type="PANTHER" id="PTHR11207:SF32">
    <property type="entry name" value="LARGE RIBOSOMAL SUBUNIT PROTEIN ML44"/>
    <property type="match status" value="1"/>
</dbReference>
<reference evidence="12" key="2">
    <citation type="submission" date="2015-01" db="EMBL/GenBank/DDBJ databases">
        <title>Evolutionary Origins and Diversification of the Mycorrhizal Mutualists.</title>
        <authorList>
            <consortium name="DOE Joint Genome Institute"/>
            <consortium name="Mycorrhizal Genomics Consortium"/>
            <person name="Kohler A."/>
            <person name="Kuo A."/>
            <person name="Nagy L.G."/>
            <person name="Floudas D."/>
            <person name="Copeland A."/>
            <person name="Barry K.W."/>
            <person name="Cichocki N."/>
            <person name="Veneault-Fourrey C."/>
            <person name="LaButti K."/>
            <person name="Lindquist E.A."/>
            <person name="Lipzen A."/>
            <person name="Lundell T."/>
            <person name="Morin E."/>
            <person name="Murat C."/>
            <person name="Riley R."/>
            <person name="Ohm R."/>
            <person name="Sun H."/>
            <person name="Tunlid A."/>
            <person name="Henrissat B."/>
            <person name="Grigoriev I.V."/>
            <person name="Hibbett D.S."/>
            <person name="Martin F."/>
        </authorList>
    </citation>
    <scope>NUCLEOTIDE SEQUENCE [LARGE SCALE GENOMIC DNA]</scope>
    <source>
        <strain evidence="12">LaAM-08-1</strain>
    </source>
</reference>
<reference evidence="11 12" key="1">
    <citation type="submission" date="2014-04" db="EMBL/GenBank/DDBJ databases">
        <authorList>
            <consortium name="DOE Joint Genome Institute"/>
            <person name="Kuo A."/>
            <person name="Kohler A."/>
            <person name="Nagy L.G."/>
            <person name="Floudas D."/>
            <person name="Copeland A."/>
            <person name="Barry K.W."/>
            <person name="Cichocki N."/>
            <person name="Veneault-Fourrey C."/>
            <person name="LaButti K."/>
            <person name="Lindquist E.A."/>
            <person name="Lipzen A."/>
            <person name="Lundell T."/>
            <person name="Morin E."/>
            <person name="Murat C."/>
            <person name="Sun H."/>
            <person name="Tunlid A."/>
            <person name="Henrissat B."/>
            <person name="Grigoriev I.V."/>
            <person name="Hibbett D.S."/>
            <person name="Martin F."/>
            <person name="Nordberg H.P."/>
            <person name="Cantor M.N."/>
            <person name="Hua S.X."/>
        </authorList>
    </citation>
    <scope>NUCLEOTIDE SEQUENCE [LARGE SCALE GENOMIC DNA]</scope>
    <source>
        <strain evidence="11 12">LaAM-08-1</strain>
    </source>
</reference>
<keyword evidence="5" id="KW-0687">Ribonucleoprotein</keyword>
<feature type="domain" description="DRBM" evidence="9">
    <location>
        <begin position="224"/>
        <end position="311"/>
    </location>
</feature>
<keyword evidence="4" id="KW-0496">Mitochondrion</keyword>
<organism evidence="11 12">
    <name type="scientific">Laccaria amethystina LaAM-08-1</name>
    <dbReference type="NCBI Taxonomy" id="1095629"/>
    <lineage>
        <taxon>Eukaryota</taxon>
        <taxon>Fungi</taxon>
        <taxon>Dikarya</taxon>
        <taxon>Basidiomycota</taxon>
        <taxon>Agaricomycotina</taxon>
        <taxon>Agaricomycetes</taxon>
        <taxon>Agaricomycetidae</taxon>
        <taxon>Agaricales</taxon>
        <taxon>Agaricineae</taxon>
        <taxon>Hydnangiaceae</taxon>
        <taxon>Laccaria</taxon>
    </lineage>
</organism>
<keyword evidence="3" id="KW-0689">Ribosomal protein</keyword>
<dbReference type="SUPFAM" id="SSF54768">
    <property type="entry name" value="dsRNA-binding domain-like"/>
    <property type="match status" value="1"/>
</dbReference>
<dbReference type="OrthoDB" id="67027at2759"/>
<dbReference type="InterPro" id="IPR044444">
    <property type="entry name" value="Ribosomal_mL44_DSRM_metazoa"/>
</dbReference>
<dbReference type="Gene3D" id="1.10.1520.10">
    <property type="entry name" value="Ribonuclease III domain"/>
    <property type="match status" value="1"/>
</dbReference>
<evidence type="ECO:0000256" key="3">
    <source>
        <dbReference type="ARBA" id="ARBA00022980"/>
    </source>
</evidence>
<dbReference type="AlphaFoldDB" id="A0A0C9YM74"/>
<evidence type="ECO:0000259" key="10">
    <source>
        <dbReference type="PROSITE" id="PS50142"/>
    </source>
</evidence>
<keyword evidence="12" id="KW-1185">Reference proteome</keyword>
<dbReference type="SUPFAM" id="SSF69065">
    <property type="entry name" value="RNase III domain-like"/>
    <property type="match status" value="1"/>
</dbReference>
<keyword evidence="2 8" id="KW-0694">RNA-binding</keyword>
<dbReference type="PANTHER" id="PTHR11207">
    <property type="entry name" value="RIBONUCLEASE III"/>
    <property type="match status" value="1"/>
</dbReference>
<dbReference type="InterPro" id="IPR014720">
    <property type="entry name" value="dsRBD_dom"/>
</dbReference>
<dbReference type="Pfam" id="PF14622">
    <property type="entry name" value="Ribonucleas_3_3"/>
    <property type="match status" value="1"/>
</dbReference>
<dbReference type="GO" id="GO:0003735">
    <property type="term" value="F:structural constituent of ribosome"/>
    <property type="evidence" value="ECO:0007669"/>
    <property type="project" value="TreeGrafter"/>
</dbReference>
<comment type="similarity">
    <text evidence="6">Belongs to the ribonuclease III family. Mitochondrion-specific ribosomal protein mL44 subfamily.</text>
</comment>
<evidence type="ECO:0000256" key="1">
    <source>
        <dbReference type="ARBA" id="ARBA00004173"/>
    </source>
</evidence>
<dbReference type="GO" id="GO:0003725">
    <property type="term" value="F:double-stranded RNA binding"/>
    <property type="evidence" value="ECO:0007669"/>
    <property type="project" value="InterPro"/>
</dbReference>
<proteinExistence type="inferred from homology"/>
<evidence type="ECO:0000313" key="12">
    <source>
        <dbReference type="Proteomes" id="UP000054477"/>
    </source>
</evidence>
<accession>A0A0C9YM74</accession>
<sequence>MSHVQKRLVTTAAKLASLSTTNLAKFPPKQAFIVKSDVPQPTFNPEIWASLQPPPPPALSAFAHRIGLASILTSTDLIQQACTHPSFTALYSQHYPRETPPSTNAQLVILGNSLLGLFATEYLNAKYPYLPTRVQKAALTAHVGPATCASIAQEMGATPLVRWHRTPRTPTRPSVLHTDALASVPRALAALVYQQRSLFSARKFVHSYFLSRQIDLRGMLKFLDPKKALLEMVKKFDREKPKSRYASQQSIADVVVDLRARLLKETGRFSNSPVFVVGIFSGADQLGEGFGSSLKMAEFRAAEDALHRVYLTQTPDDFLQLPTSTFSRSPGDVFHNDPAKAENDYTAPDLTITEIMYASSGKSKVAPIGRASPPRTV</sequence>
<gene>
    <name evidence="11" type="ORF">K443DRAFT_1240</name>
</gene>
<dbReference type="InterPro" id="IPR036389">
    <property type="entry name" value="RNase_III_sf"/>
</dbReference>
<evidence type="ECO:0000256" key="4">
    <source>
        <dbReference type="ARBA" id="ARBA00023128"/>
    </source>
</evidence>
<evidence type="ECO:0000256" key="6">
    <source>
        <dbReference type="ARBA" id="ARBA00024034"/>
    </source>
</evidence>
<evidence type="ECO:0000256" key="7">
    <source>
        <dbReference type="ARBA" id="ARBA00035187"/>
    </source>
</evidence>
<protein>
    <recommendedName>
        <fullName evidence="7">Large ribosomal subunit protein mL44</fullName>
    </recommendedName>
</protein>
<evidence type="ECO:0000256" key="5">
    <source>
        <dbReference type="ARBA" id="ARBA00023274"/>
    </source>
</evidence>
<dbReference type="InterPro" id="IPR044443">
    <property type="entry name" value="Ribosomal_mL44_DSRM_fung"/>
</dbReference>
<dbReference type="Pfam" id="PF22892">
    <property type="entry name" value="DSRM_MRPL44"/>
    <property type="match status" value="1"/>
</dbReference>
<dbReference type="CDD" id="cd19873">
    <property type="entry name" value="DSRM_MRPL3_like"/>
    <property type="match status" value="1"/>
</dbReference>
<dbReference type="SMART" id="SM00535">
    <property type="entry name" value="RIBOc"/>
    <property type="match status" value="1"/>
</dbReference>
<comment type="subcellular location">
    <subcellularLocation>
        <location evidence="1">Mitochondrion</location>
    </subcellularLocation>
</comment>
<feature type="domain" description="RNase III" evidence="10">
    <location>
        <begin position="59"/>
        <end position="197"/>
    </location>
</feature>
<dbReference type="GO" id="GO:0005739">
    <property type="term" value="C:mitochondrion"/>
    <property type="evidence" value="ECO:0007669"/>
    <property type="project" value="TreeGrafter"/>
</dbReference>
<dbReference type="HOGENOM" id="CLU_034765_0_0_1"/>
<dbReference type="Proteomes" id="UP000054477">
    <property type="component" value="Unassembled WGS sequence"/>
</dbReference>
<evidence type="ECO:0000313" key="11">
    <source>
        <dbReference type="EMBL" id="KIK09068.1"/>
    </source>
</evidence>
<dbReference type="STRING" id="1095629.A0A0C9YM74"/>
<evidence type="ECO:0000256" key="2">
    <source>
        <dbReference type="ARBA" id="ARBA00022884"/>
    </source>
</evidence>
<dbReference type="EMBL" id="KN838540">
    <property type="protein sequence ID" value="KIK09068.1"/>
    <property type="molecule type" value="Genomic_DNA"/>
</dbReference>
<dbReference type="PROSITE" id="PS50137">
    <property type="entry name" value="DS_RBD"/>
    <property type="match status" value="1"/>
</dbReference>
<evidence type="ECO:0000259" key="9">
    <source>
        <dbReference type="PROSITE" id="PS50137"/>
    </source>
</evidence>